<dbReference type="GO" id="GO:0040008">
    <property type="term" value="P:regulation of growth"/>
    <property type="evidence" value="ECO:0007669"/>
    <property type="project" value="UniProtKB-ARBA"/>
</dbReference>
<dbReference type="GO" id="GO:0009506">
    <property type="term" value="C:plasmodesma"/>
    <property type="evidence" value="ECO:0007669"/>
    <property type="project" value="TreeGrafter"/>
</dbReference>
<evidence type="ECO:0000256" key="5">
    <source>
        <dbReference type="ARBA" id="ARBA00022729"/>
    </source>
</evidence>
<organism evidence="8 9">
    <name type="scientific">Quercus suber</name>
    <name type="common">Cork oak</name>
    <dbReference type="NCBI Taxonomy" id="58331"/>
    <lineage>
        <taxon>Eukaryota</taxon>
        <taxon>Viridiplantae</taxon>
        <taxon>Streptophyta</taxon>
        <taxon>Embryophyta</taxon>
        <taxon>Tracheophyta</taxon>
        <taxon>Spermatophyta</taxon>
        <taxon>Magnoliopsida</taxon>
        <taxon>eudicotyledons</taxon>
        <taxon>Gunneridae</taxon>
        <taxon>Pentapetalae</taxon>
        <taxon>rosids</taxon>
        <taxon>fabids</taxon>
        <taxon>Fagales</taxon>
        <taxon>Fagaceae</taxon>
        <taxon>Quercus</taxon>
    </lineage>
</organism>
<dbReference type="AlphaFoldDB" id="A0AAW0LP22"/>
<feature type="chain" id="PRO_5043429786" evidence="7">
    <location>
        <begin position="27"/>
        <end position="166"/>
    </location>
</feature>
<dbReference type="PANTHER" id="PTHR33136:SF36">
    <property type="entry name" value="PROTEIN RALF-LIKE 31"/>
    <property type="match status" value="1"/>
</dbReference>
<evidence type="ECO:0000313" key="9">
    <source>
        <dbReference type="Proteomes" id="UP000237347"/>
    </source>
</evidence>
<dbReference type="GO" id="GO:0019722">
    <property type="term" value="P:calcium-mediated signaling"/>
    <property type="evidence" value="ECO:0007669"/>
    <property type="project" value="TreeGrafter"/>
</dbReference>
<protein>
    <submittedName>
        <fullName evidence="8">Protein ralf-like 24</fullName>
    </submittedName>
</protein>
<evidence type="ECO:0000256" key="7">
    <source>
        <dbReference type="SAM" id="SignalP"/>
    </source>
</evidence>
<comment type="subcellular location">
    <subcellularLocation>
        <location evidence="1">Secreted</location>
    </subcellularLocation>
</comment>
<comment type="similarity">
    <text evidence="2">Belongs to the plant rapid alkalinization factor (RALF) family.</text>
</comment>
<evidence type="ECO:0000256" key="1">
    <source>
        <dbReference type="ARBA" id="ARBA00004613"/>
    </source>
</evidence>
<keyword evidence="9" id="KW-1185">Reference proteome</keyword>
<sequence length="166" mass="18953">MSKHSLFPLTSLYLVLLFLHIHLPISNEISILGLDSLKNSEMDVMAKRACTQNIGECFTEPEMDSGISRRVLVMQKKYISYETLRRDMTPCQTPGSSYYNCHAGTANPYNRGCEVITGCAREGRSCVIYQENVHVDLMLIRGVFTKQNFSHKYDLEFEQSMIINLT</sequence>
<feature type="signal peptide" evidence="7">
    <location>
        <begin position="1"/>
        <end position="26"/>
    </location>
</feature>
<proteinExistence type="inferred from homology"/>
<dbReference type="Pfam" id="PF05498">
    <property type="entry name" value="RALF"/>
    <property type="match status" value="1"/>
</dbReference>
<accession>A0AAW0LP22</accession>
<evidence type="ECO:0000256" key="2">
    <source>
        <dbReference type="ARBA" id="ARBA00009178"/>
    </source>
</evidence>
<name>A0AAW0LP22_QUESU</name>
<evidence type="ECO:0000313" key="8">
    <source>
        <dbReference type="EMBL" id="KAK7852223.1"/>
    </source>
</evidence>
<keyword evidence="6" id="KW-1015">Disulfide bond</keyword>
<reference evidence="8 9" key="1">
    <citation type="journal article" date="2018" name="Sci. Data">
        <title>The draft genome sequence of cork oak.</title>
        <authorList>
            <person name="Ramos A.M."/>
            <person name="Usie A."/>
            <person name="Barbosa P."/>
            <person name="Barros P.M."/>
            <person name="Capote T."/>
            <person name="Chaves I."/>
            <person name="Simoes F."/>
            <person name="Abreu I."/>
            <person name="Carrasquinho I."/>
            <person name="Faro C."/>
            <person name="Guimaraes J.B."/>
            <person name="Mendonca D."/>
            <person name="Nobrega F."/>
            <person name="Rodrigues L."/>
            <person name="Saibo N.J.M."/>
            <person name="Varela M.C."/>
            <person name="Egas C."/>
            <person name="Matos J."/>
            <person name="Miguel C.M."/>
            <person name="Oliveira M.M."/>
            <person name="Ricardo C.P."/>
            <person name="Goncalves S."/>
        </authorList>
    </citation>
    <scope>NUCLEOTIDE SEQUENCE [LARGE SCALE GENOMIC DNA]</scope>
    <source>
        <strain evidence="9">cv. HL8</strain>
    </source>
</reference>
<keyword evidence="4" id="KW-0372">Hormone</keyword>
<dbReference type="GO" id="GO:0005576">
    <property type="term" value="C:extracellular region"/>
    <property type="evidence" value="ECO:0007669"/>
    <property type="project" value="UniProtKB-SubCell"/>
</dbReference>
<keyword evidence="3" id="KW-0964">Secreted</keyword>
<evidence type="ECO:0000256" key="6">
    <source>
        <dbReference type="ARBA" id="ARBA00023157"/>
    </source>
</evidence>
<gene>
    <name evidence="8" type="primary">RALFL24</name>
    <name evidence="8" type="ORF">CFP56_039872</name>
</gene>
<evidence type="ECO:0000256" key="4">
    <source>
        <dbReference type="ARBA" id="ARBA00022702"/>
    </source>
</evidence>
<comment type="caution">
    <text evidence="8">The sequence shown here is derived from an EMBL/GenBank/DDBJ whole genome shotgun (WGS) entry which is preliminary data.</text>
</comment>
<dbReference type="PANTHER" id="PTHR33136">
    <property type="entry name" value="RAPID ALKALINIZATION FACTOR-LIKE"/>
    <property type="match status" value="1"/>
</dbReference>
<keyword evidence="5 7" id="KW-0732">Signal</keyword>
<dbReference type="EMBL" id="PKMF04000078">
    <property type="protein sequence ID" value="KAK7852223.1"/>
    <property type="molecule type" value="Genomic_DNA"/>
</dbReference>
<evidence type="ECO:0000256" key="3">
    <source>
        <dbReference type="ARBA" id="ARBA00022525"/>
    </source>
</evidence>
<dbReference type="GO" id="GO:0005179">
    <property type="term" value="F:hormone activity"/>
    <property type="evidence" value="ECO:0007669"/>
    <property type="project" value="UniProtKB-KW"/>
</dbReference>
<dbReference type="InterPro" id="IPR008801">
    <property type="entry name" value="RALF"/>
</dbReference>
<dbReference type="Proteomes" id="UP000237347">
    <property type="component" value="Unassembled WGS sequence"/>
</dbReference>